<evidence type="ECO:0000313" key="1">
    <source>
        <dbReference type="EMBL" id="SVC70966.1"/>
    </source>
</evidence>
<dbReference type="AlphaFoldDB" id="A0A382PCK3"/>
<accession>A0A382PCK3</accession>
<gene>
    <name evidence="1" type="ORF">METZ01_LOCUS323820</name>
</gene>
<reference evidence="1" key="1">
    <citation type="submission" date="2018-05" db="EMBL/GenBank/DDBJ databases">
        <authorList>
            <person name="Lanie J.A."/>
            <person name="Ng W.-L."/>
            <person name="Kazmierczak K.M."/>
            <person name="Andrzejewski T.M."/>
            <person name="Davidsen T.M."/>
            <person name="Wayne K.J."/>
            <person name="Tettelin H."/>
            <person name="Glass J.I."/>
            <person name="Rusch D."/>
            <person name="Podicherti R."/>
            <person name="Tsui H.-C.T."/>
            <person name="Winkler M.E."/>
        </authorList>
    </citation>
    <scope>NUCLEOTIDE SEQUENCE</scope>
</reference>
<feature type="non-terminal residue" evidence="1">
    <location>
        <position position="1"/>
    </location>
</feature>
<dbReference type="EMBL" id="UINC01106359">
    <property type="protein sequence ID" value="SVC70966.1"/>
    <property type="molecule type" value="Genomic_DNA"/>
</dbReference>
<organism evidence="1">
    <name type="scientific">marine metagenome</name>
    <dbReference type="NCBI Taxonomy" id="408172"/>
    <lineage>
        <taxon>unclassified sequences</taxon>
        <taxon>metagenomes</taxon>
        <taxon>ecological metagenomes</taxon>
    </lineage>
</organism>
<proteinExistence type="predicted"/>
<sequence length="110" mass="12515">VDVLPAGIAIPINRVERRDIDTDNAKGWSWRQWHTSHMEIFTSGEFNGDGVEDLLLHVSEWPGHAHALGSKALLVTWHKDEAVIRILSWPRADKTAFHDKQAKLTRIMAQ</sequence>
<name>A0A382PCK3_9ZZZZ</name>
<protein>
    <submittedName>
        <fullName evidence="1">Uncharacterized protein</fullName>
    </submittedName>
</protein>